<name>A0AAN5D2F5_9BILA</name>
<organism evidence="1 2">
    <name type="scientific">Pristionchus mayeri</name>
    <dbReference type="NCBI Taxonomy" id="1317129"/>
    <lineage>
        <taxon>Eukaryota</taxon>
        <taxon>Metazoa</taxon>
        <taxon>Ecdysozoa</taxon>
        <taxon>Nematoda</taxon>
        <taxon>Chromadorea</taxon>
        <taxon>Rhabditida</taxon>
        <taxon>Rhabditina</taxon>
        <taxon>Diplogasteromorpha</taxon>
        <taxon>Diplogasteroidea</taxon>
        <taxon>Neodiplogasteridae</taxon>
        <taxon>Pristionchus</taxon>
    </lineage>
</organism>
<protein>
    <submittedName>
        <fullName evidence="1">Uncharacterized protein</fullName>
    </submittedName>
</protein>
<dbReference type="Proteomes" id="UP001328107">
    <property type="component" value="Unassembled WGS sequence"/>
</dbReference>
<proteinExistence type="predicted"/>
<dbReference type="AlphaFoldDB" id="A0AAN5D2F5"/>
<sequence>ISFFDLCYVHSTNSLFMVAGSKSGDIAIRWDSGTNNHYINYDKIKAREVLFFGKESTTGEPQLNVIVDDTTATVRSDSGNGSQLLHQVPIRSGDNNGSRAARVDQVHVITSGYDEEKHDIWLVTSHEVILHPEVLVLFFGKEM</sequence>
<evidence type="ECO:0000313" key="2">
    <source>
        <dbReference type="Proteomes" id="UP001328107"/>
    </source>
</evidence>
<accession>A0AAN5D2F5</accession>
<feature type="non-terminal residue" evidence="1">
    <location>
        <position position="1"/>
    </location>
</feature>
<comment type="caution">
    <text evidence="1">The sequence shown here is derived from an EMBL/GenBank/DDBJ whole genome shotgun (WGS) entry which is preliminary data.</text>
</comment>
<keyword evidence="2" id="KW-1185">Reference proteome</keyword>
<reference evidence="2" key="1">
    <citation type="submission" date="2022-10" db="EMBL/GenBank/DDBJ databases">
        <title>Genome assembly of Pristionchus species.</title>
        <authorList>
            <person name="Yoshida K."/>
            <person name="Sommer R.J."/>
        </authorList>
    </citation>
    <scope>NUCLEOTIDE SEQUENCE [LARGE SCALE GENOMIC DNA]</scope>
    <source>
        <strain evidence="2">RS5460</strain>
    </source>
</reference>
<gene>
    <name evidence="1" type="ORF">PMAYCL1PPCAC_25836</name>
</gene>
<evidence type="ECO:0000313" key="1">
    <source>
        <dbReference type="EMBL" id="GMR55641.1"/>
    </source>
</evidence>
<dbReference type="EMBL" id="BTRK01000005">
    <property type="protein sequence ID" value="GMR55641.1"/>
    <property type="molecule type" value="Genomic_DNA"/>
</dbReference>